<name>A0AA88CU17_FICCA</name>
<gene>
    <name evidence="2" type="ORF">TIFTF001_002613</name>
</gene>
<dbReference type="Gramene" id="FCD_00023027-RA">
    <property type="protein sequence ID" value="FCD_00023027-RA:cds"/>
    <property type="gene ID" value="FCD_00023027"/>
</dbReference>
<evidence type="ECO:0000256" key="1">
    <source>
        <dbReference type="SAM" id="MobiDB-lite"/>
    </source>
</evidence>
<accession>A0AA88CU17</accession>
<sequence>MTHSTPNLHCYRTRCRHRRRRRSRRQTRPVISRWEATAPRSLNSCLKSPLQDKKPPAFRRSSLFSVAARRLRVSVLHPYYRGTAIVAIITAARPLWPSGDRRNFDERNTKIHDHPSFGDFACAGGEARRSDHNDGDE</sequence>
<feature type="region of interest" description="Disordered" evidence="1">
    <location>
        <begin position="99"/>
        <end position="137"/>
    </location>
</feature>
<protein>
    <submittedName>
        <fullName evidence="2">Uncharacterized protein</fullName>
    </submittedName>
</protein>
<dbReference type="AlphaFoldDB" id="A0AA88CU17"/>
<dbReference type="EMBL" id="BTGU01000002">
    <property type="protein sequence ID" value="GMN29892.1"/>
    <property type="molecule type" value="Genomic_DNA"/>
</dbReference>
<evidence type="ECO:0000313" key="3">
    <source>
        <dbReference type="Proteomes" id="UP001187192"/>
    </source>
</evidence>
<feature type="compositionally biased region" description="Basic and acidic residues" evidence="1">
    <location>
        <begin position="99"/>
        <end position="116"/>
    </location>
</feature>
<comment type="caution">
    <text evidence="2">The sequence shown here is derived from an EMBL/GenBank/DDBJ whole genome shotgun (WGS) entry which is preliminary data.</text>
</comment>
<organism evidence="2 3">
    <name type="scientific">Ficus carica</name>
    <name type="common">Common fig</name>
    <dbReference type="NCBI Taxonomy" id="3494"/>
    <lineage>
        <taxon>Eukaryota</taxon>
        <taxon>Viridiplantae</taxon>
        <taxon>Streptophyta</taxon>
        <taxon>Embryophyta</taxon>
        <taxon>Tracheophyta</taxon>
        <taxon>Spermatophyta</taxon>
        <taxon>Magnoliopsida</taxon>
        <taxon>eudicotyledons</taxon>
        <taxon>Gunneridae</taxon>
        <taxon>Pentapetalae</taxon>
        <taxon>rosids</taxon>
        <taxon>fabids</taxon>
        <taxon>Rosales</taxon>
        <taxon>Moraceae</taxon>
        <taxon>Ficeae</taxon>
        <taxon>Ficus</taxon>
    </lineage>
</organism>
<dbReference type="Proteomes" id="UP001187192">
    <property type="component" value="Unassembled WGS sequence"/>
</dbReference>
<proteinExistence type="predicted"/>
<reference evidence="2" key="1">
    <citation type="submission" date="2023-07" db="EMBL/GenBank/DDBJ databases">
        <title>draft genome sequence of fig (Ficus carica).</title>
        <authorList>
            <person name="Takahashi T."/>
            <person name="Nishimura K."/>
        </authorList>
    </citation>
    <scope>NUCLEOTIDE SEQUENCE</scope>
</reference>
<feature type="compositionally biased region" description="Basic and acidic residues" evidence="1">
    <location>
        <begin position="126"/>
        <end position="137"/>
    </location>
</feature>
<keyword evidence="3" id="KW-1185">Reference proteome</keyword>
<evidence type="ECO:0000313" key="2">
    <source>
        <dbReference type="EMBL" id="GMN29892.1"/>
    </source>
</evidence>